<accession>A0AAV4MT59</accession>
<sequence length="82" mass="8958">MLQVASAEAAKVKDINVFPAPTSDLFIPCQRGRTIHDSPDSPLSVSKQSLDLQKGRLPVLYYVSNPPPPMREPAVIRGDSKD</sequence>
<comment type="caution">
    <text evidence="2">The sequence shown here is derived from an EMBL/GenBank/DDBJ whole genome shotgun (WGS) entry which is preliminary data.</text>
</comment>
<protein>
    <submittedName>
        <fullName evidence="2">Uncharacterized protein</fullName>
    </submittedName>
</protein>
<reference evidence="2 3" key="1">
    <citation type="submission" date="2021-06" db="EMBL/GenBank/DDBJ databases">
        <title>Caerostris extrusa draft genome.</title>
        <authorList>
            <person name="Kono N."/>
            <person name="Arakawa K."/>
        </authorList>
    </citation>
    <scope>NUCLEOTIDE SEQUENCE [LARGE SCALE GENOMIC DNA]</scope>
</reference>
<evidence type="ECO:0000313" key="2">
    <source>
        <dbReference type="EMBL" id="GIX74606.1"/>
    </source>
</evidence>
<dbReference type="AlphaFoldDB" id="A0AAV4MT59"/>
<dbReference type="EMBL" id="BPLR01002516">
    <property type="protein sequence ID" value="GIX74606.1"/>
    <property type="molecule type" value="Genomic_DNA"/>
</dbReference>
<organism evidence="2 3">
    <name type="scientific">Caerostris extrusa</name>
    <name type="common">Bark spider</name>
    <name type="synonym">Caerostris bankana</name>
    <dbReference type="NCBI Taxonomy" id="172846"/>
    <lineage>
        <taxon>Eukaryota</taxon>
        <taxon>Metazoa</taxon>
        <taxon>Ecdysozoa</taxon>
        <taxon>Arthropoda</taxon>
        <taxon>Chelicerata</taxon>
        <taxon>Arachnida</taxon>
        <taxon>Araneae</taxon>
        <taxon>Araneomorphae</taxon>
        <taxon>Entelegynae</taxon>
        <taxon>Araneoidea</taxon>
        <taxon>Araneidae</taxon>
        <taxon>Caerostris</taxon>
    </lineage>
</organism>
<feature type="region of interest" description="Disordered" evidence="1">
    <location>
        <begin position="61"/>
        <end position="82"/>
    </location>
</feature>
<proteinExistence type="predicted"/>
<name>A0AAV4MT59_CAEEX</name>
<gene>
    <name evidence="2" type="ORF">CEXT_123451</name>
</gene>
<dbReference type="Proteomes" id="UP001054945">
    <property type="component" value="Unassembled WGS sequence"/>
</dbReference>
<keyword evidence="3" id="KW-1185">Reference proteome</keyword>
<evidence type="ECO:0000313" key="3">
    <source>
        <dbReference type="Proteomes" id="UP001054945"/>
    </source>
</evidence>
<evidence type="ECO:0000256" key="1">
    <source>
        <dbReference type="SAM" id="MobiDB-lite"/>
    </source>
</evidence>